<dbReference type="eggNOG" id="COG0110">
    <property type="taxonomic scope" value="Bacteria"/>
</dbReference>
<dbReference type="RefSeq" id="WP_020039866.1">
    <property type="nucleotide sequence ID" value="NZ_KE557273.1"/>
</dbReference>
<evidence type="ECO:0000313" key="1">
    <source>
        <dbReference type="EMBL" id="EPX85298.1"/>
    </source>
</evidence>
<dbReference type="AlphaFoldDB" id="S9R038"/>
<comment type="caution">
    <text evidence="1">The sequence shown here is derived from an EMBL/GenBank/DDBJ whole genome shotgun (WGS) entry which is preliminary data.</text>
</comment>
<gene>
    <name evidence="1" type="ORF">Salmuc_02677</name>
</gene>
<reference evidence="2" key="1">
    <citation type="journal article" date="2014" name="Stand. Genomic Sci.">
        <title>Genome sequence of the exopolysaccharide-producing Salipiger mucosus type strain (DSM 16094(T)), a moderately halophilic member of the Roseobacter clade.</title>
        <authorList>
            <person name="Riedel T."/>
            <person name="Spring S."/>
            <person name="Fiebig A."/>
            <person name="Petersen J."/>
            <person name="Kyrpides N.C."/>
            <person name="Goker M."/>
            <person name="Klenk H.P."/>
        </authorList>
    </citation>
    <scope>NUCLEOTIDE SEQUENCE [LARGE SCALE GENOMIC DNA]</scope>
    <source>
        <strain evidence="2">DSM 16094</strain>
    </source>
</reference>
<dbReference type="NCBIfam" id="TIGR04099">
    <property type="entry name" value="biosn_Pnap_2097"/>
    <property type="match status" value="1"/>
</dbReference>
<name>S9R038_9RHOB</name>
<dbReference type="OrthoDB" id="7875571at2"/>
<dbReference type="NCBIfam" id="TIGR04098">
    <property type="entry name" value="LnmK_bifunc"/>
    <property type="match status" value="1"/>
</dbReference>
<dbReference type="HOGENOM" id="CLU_077881_0_0_5"/>
<dbReference type="STRING" id="1123237.Salmuc_02677"/>
<protein>
    <submittedName>
        <fullName evidence="1">Uncharacterized protein</fullName>
    </submittedName>
</protein>
<keyword evidence="2" id="KW-1185">Reference proteome</keyword>
<evidence type="ECO:0000313" key="2">
    <source>
        <dbReference type="Proteomes" id="UP000015347"/>
    </source>
</evidence>
<organism evidence="1 2">
    <name type="scientific">Salipiger mucosus DSM 16094</name>
    <dbReference type="NCBI Taxonomy" id="1123237"/>
    <lineage>
        <taxon>Bacteria</taxon>
        <taxon>Pseudomonadati</taxon>
        <taxon>Pseudomonadota</taxon>
        <taxon>Alphaproteobacteria</taxon>
        <taxon>Rhodobacterales</taxon>
        <taxon>Roseobacteraceae</taxon>
        <taxon>Salipiger</taxon>
    </lineage>
</organism>
<dbReference type="Gene3D" id="3.10.129.10">
    <property type="entry name" value="Hotdog Thioesterase"/>
    <property type="match status" value="1"/>
</dbReference>
<dbReference type="EMBL" id="APVH01000009">
    <property type="protein sequence ID" value="EPX85298.1"/>
    <property type="molecule type" value="Genomic_DNA"/>
</dbReference>
<sequence length="258" mass="27812">MLDGRADERGVAAETRQMLGMQQLCPHGISEQWLLAACGDIHWTLIASALGQDGLRFRAEDGRPLYAAFCATRLELAPTGELLGQDLFIRSEIAGLGGARTGSRHVFTVGGRIVGTLLMLSTFVTHDETGSNCRIVRARPDREGAFPAAGPDLTALAARATDVSRGLRGHRMALDDTCRIEPCPALDFNAVGLLYFPSFSRLAETAAPGLSPIRMRELVYLGNLDAGEAVHIRRTGSETTIAREDGRIIARAIEERAS</sequence>
<accession>S9R038</accession>
<proteinExistence type="predicted"/>
<dbReference type="Proteomes" id="UP000015347">
    <property type="component" value="Unassembled WGS sequence"/>
</dbReference>
<dbReference type="InterPro" id="IPR024091">
    <property type="entry name" value="LnmK-like_bifun_acyl/decarbox"/>
</dbReference>